<gene>
    <name evidence="7" type="primary">Dwil\GK24841</name>
    <name evidence="7" type="ORF">Dwil_GK24841</name>
</gene>
<sequence length="376" mass="42823">MIIKNFCKFTQYMTRLRARPLSRDSCHTVPFSRSADLSKWDTGTGTVFGIRSSLILCRANRKQQYEHSKSPPPLGTGAALAFSAAFTFSLFGDSDKDKEETPEEKLIHLIKRSILCIQRDQFDKAEQMLHLALRMAQDIQSKDGITYVYDIMANLAMEREQFKKAEKIFADVMKRLFADGHTEDSPKILHISSKIAHMSQLQGELEKSYQGFTWTLQRLSKLLENMPQEKDKDIKELYGLTKNWFGQLLMKQGKYKEAKNLFKEAYDILIEVYGSVNEASLTILNNISVAYVNLENYAEAKETLLLAMSLAKELKDVTQEGILQANLGLVYLREGLMKQAEAACKLAWKLGKKHQNSDAIEQAEYCLNEIKSSMNG</sequence>
<organism evidence="7 8">
    <name type="scientific">Drosophila willistoni</name>
    <name type="common">Fruit fly</name>
    <dbReference type="NCBI Taxonomy" id="7260"/>
    <lineage>
        <taxon>Eukaryota</taxon>
        <taxon>Metazoa</taxon>
        <taxon>Ecdysozoa</taxon>
        <taxon>Arthropoda</taxon>
        <taxon>Hexapoda</taxon>
        <taxon>Insecta</taxon>
        <taxon>Pterygota</taxon>
        <taxon>Neoptera</taxon>
        <taxon>Endopterygota</taxon>
        <taxon>Diptera</taxon>
        <taxon>Brachycera</taxon>
        <taxon>Muscomorpha</taxon>
        <taxon>Ephydroidea</taxon>
        <taxon>Drosophilidae</taxon>
        <taxon>Drosophila</taxon>
        <taxon>Sophophora</taxon>
    </lineage>
</organism>
<comment type="similarity">
    <text evidence="2">Belongs to the TTC19 family.</text>
</comment>
<dbReference type="SUPFAM" id="SSF48452">
    <property type="entry name" value="TPR-like"/>
    <property type="match status" value="2"/>
</dbReference>
<dbReference type="PANTHER" id="PTHR13143">
    <property type="entry name" value="TETRATRICOPEPTIDE REPEAT PROTEIN 19"/>
    <property type="match status" value="1"/>
</dbReference>
<dbReference type="OMA" id="ANTYYEM"/>
<dbReference type="STRING" id="7260.B4N0Y1"/>
<dbReference type="Pfam" id="PF13424">
    <property type="entry name" value="TPR_12"/>
    <property type="match status" value="1"/>
</dbReference>
<dbReference type="PhylomeDB" id="B4N0Y1"/>
<reference evidence="7 8" key="1">
    <citation type="journal article" date="2007" name="Nature">
        <title>Evolution of genes and genomes on the Drosophila phylogeny.</title>
        <authorList>
            <consortium name="Drosophila 12 Genomes Consortium"/>
            <person name="Clark A.G."/>
            <person name="Eisen M.B."/>
            <person name="Smith D.R."/>
            <person name="Bergman C.M."/>
            <person name="Oliver B."/>
            <person name="Markow T.A."/>
            <person name="Kaufman T.C."/>
            <person name="Kellis M."/>
            <person name="Gelbart W."/>
            <person name="Iyer V.N."/>
            <person name="Pollard D.A."/>
            <person name="Sackton T.B."/>
            <person name="Larracuente A.M."/>
            <person name="Singh N.D."/>
            <person name="Abad J.P."/>
            <person name="Abt D.N."/>
            <person name="Adryan B."/>
            <person name="Aguade M."/>
            <person name="Akashi H."/>
            <person name="Anderson W.W."/>
            <person name="Aquadro C.F."/>
            <person name="Ardell D.H."/>
            <person name="Arguello R."/>
            <person name="Artieri C.G."/>
            <person name="Barbash D.A."/>
            <person name="Barker D."/>
            <person name="Barsanti P."/>
            <person name="Batterham P."/>
            <person name="Batzoglou S."/>
            <person name="Begun D."/>
            <person name="Bhutkar A."/>
            <person name="Blanco E."/>
            <person name="Bosak S.A."/>
            <person name="Bradley R.K."/>
            <person name="Brand A.D."/>
            <person name="Brent M.R."/>
            <person name="Brooks A.N."/>
            <person name="Brown R.H."/>
            <person name="Butlin R.K."/>
            <person name="Caggese C."/>
            <person name="Calvi B.R."/>
            <person name="Bernardo de Carvalho A."/>
            <person name="Caspi A."/>
            <person name="Castrezana S."/>
            <person name="Celniker S.E."/>
            <person name="Chang J.L."/>
            <person name="Chapple C."/>
            <person name="Chatterji S."/>
            <person name="Chinwalla A."/>
            <person name="Civetta A."/>
            <person name="Clifton S.W."/>
            <person name="Comeron J.M."/>
            <person name="Costello J.C."/>
            <person name="Coyne J.A."/>
            <person name="Daub J."/>
            <person name="David R.G."/>
            <person name="Delcher A.L."/>
            <person name="Delehaunty K."/>
            <person name="Do C.B."/>
            <person name="Ebling H."/>
            <person name="Edwards K."/>
            <person name="Eickbush T."/>
            <person name="Evans J.D."/>
            <person name="Filipski A."/>
            <person name="Findeiss S."/>
            <person name="Freyhult E."/>
            <person name="Fulton L."/>
            <person name="Fulton R."/>
            <person name="Garcia A.C."/>
            <person name="Gardiner A."/>
            <person name="Garfield D.A."/>
            <person name="Garvin B.E."/>
            <person name="Gibson G."/>
            <person name="Gilbert D."/>
            <person name="Gnerre S."/>
            <person name="Godfrey J."/>
            <person name="Good R."/>
            <person name="Gotea V."/>
            <person name="Gravely B."/>
            <person name="Greenberg A.J."/>
            <person name="Griffiths-Jones S."/>
            <person name="Gross S."/>
            <person name="Guigo R."/>
            <person name="Gustafson E.A."/>
            <person name="Haerty W."/>
            <person name="Hahn M.W."/>
            <person name="Halligan D.L."/>
            <person name="Halpern A.L."/>
            <person name="Halter G.M."/>
            <person name="Han M.V."/>
            <person name="Heger A."/>
            <person name="Hillier L."/>
            <person name="Hinrichs A.S."/>
            <person name="Holmes I."/>
            <person name="Hoskins R.A."/>
            <person name="Hubisz M.J."/>
            <person name="Hultmark D."/>
            <person name="Huntley M.A."/>
            <person name="Jaffe D.B."/>
            <person name="Jagadeeshan S."/>
            <person name="Jeck W.R."/>
            <person name="Johnson J."/>
            <person name="Jones C.D."/>
            <person name="Jordan W.C."/>
            <person name="Karpen G.H."/>
            <person name="Kataoka E."/>
            <person name="Keightley P.D."/>
            <person name="Kheradpour P."/>
            <person name="Kirkness E.F."/>
            <person name="Koerich L.B."/>
            <person name="Kristiansen K."/>
            <person name="Kudrna D."/>
            <person name="Kulathinal R.J."/>
            <person name="Kumar S."/>
            <person name="Kwok R."/>
            <person name="Lander E."/>
            <person name="Langley C.H."/>
            <person name="Lapoint R."/>
            <person name="Lazzaro B.P."/>
            <person name="Lee S.J."/>
            <person name="Levesque L."/>
            <person name="Li R."/>
            <person name="Lin C.F."/>
            <person name="Lin M.F."/>
            <person name="Lindblad-Toh K."/>
            <person name="Llopart A."/>
            <person name="Long M."/>
            <person name="Low L."/>
            <person name="Lozovsky E."/>
            <person name="Lu J."/>
            <person name="Luo M."/>
            <person name="Machado C.A."/>
            <person name="Makalowski W."/>
            <person name="Marzo M."/>
            <person name="Matsuda M."/>
            <person name="Matzkin L."/>
            <person name="McAllister B."/>
            <person name="McBride C.S."/>
            <person name="McKernan B."/>
            <person name="McKernan K."/>
            <person name="Mendez-Lago M."/>
            <person name="Minx P."/>
            <person name="Mollenhauer M.U."/>
            <person name="Montooth K."/>
            <person name="Mount S.M."/>
            <person name="Mu X."/>
            <person name="Myers E."/>
            <person name="Negre B."/>
            <person name="Newfeld S."/>
            <person name="Nielsen R."/>
            <person name="Noor M.A."/>
            <person name="O'Grady P."/>
            <person name="Pachter L."/>
            <person name="Papaceit M."/>
            <person name="Parisi M.J."/>
            <person name="Parisi M."/>
            <person name="Parts L."/>
            <person name="Pedersen J.S."/>
            <person name="Pesole G."/>
            <person name="Phillippy A.M."/>
            <person name="Ponting C.P."/>
            <person name="Pop M."/>
            <person name="Porcelli D."/>
            <person name="Powell J.R."/>
            <person name="Prohaska S."/>
            <person name="Pruitt K."/>
            <person name="Puig M."/>
            <person name="Quesneville H."/>
            <person name="Ram K.R."/>
            <person name="Rand D."/>
            <person name="Rasmussen M.D."/>
            <person name="Reed L.K."/>
            <person name="Reenan R."/>
            <person name="Reily A."/>
            <person name="Remington K.A."/>
            <person name="Rieger T.T."/>
            <person name="Ritchie M.G."/>
            <person name="Robin C."/>
            <person name="Rogers Y.H."/>
            <person name="Rohde C."/>
            <person name="Rozas J."/>
            <person name="Rubenfield M.J."/>
            <person name="Ruiz A."/>
            <person name="Russo S."/>
            <person name="Salzberg S.L."/>
            <person name="Sanchez-Gracia A."/>
            <person name="Saranga D.J."/>
            <person name="Sato H."/>
            <person name="Schaeffer S.W."/>
            <person name="Schatz M.C."/>
            <person name="Schlenke T."/>
            <person name="Schwartz R."/>
            <person name="Segarra C."/>
            <person name="Singh R.S."/>
            <person name="Sirot L."/>
            <person name="Sirota M."/>
            <person name="Sisneros N.B."/>
            <person name="Smith C.D."/>
            <person name="Smith T.F."/>
            <person name="Spieth J."/>
            <person name="Stage D.E."/>
            <person name="Stark A."/>
            <person name="Stephan W."/>
            <person name="Strausberg R.L."/>
            <person name="Strempel S."/>
            <person name="Sturgill D."/>
            <person name="Sutton G."/>
            <person name="Sutton G.G."/>
            <person name="Tao W."/>
            <person name="Teichmann S."/>
            <person name="Tobari Y.N."/>
            <person name="Tomimura Y."/>
            <person name="Tsolas J.M."/>
            <person name="Valente V.L."/>
            <person name="Venter E."/>
            <person name="Venter J.C."/>
            <person name="Vicario S."/>
            <person name="Vieira F.G."/>
            <person name="Vilella A.J."/>
            <person name="Villasante A."/>
            <person name="Walenz B."/>
            <person name="Wang J."/>
            <person name="Wasserman M."/>
            <person name="Watts T."/>
            <person name="Wilson D."/>
            <person name="Wilson R.K."/>
            <person name="Wing R.A."/>
            <person name="Wolfner M.F."/>
            <person name="Wong A."/>
            <person name="Wong G.K."/>
            <person name="Wu C.I."/>
            <person name="Wu G."/>
            <person name="Yamamoto D."/>
            <person name="Yang H.P."/>
            <person name="Yang S.P."/>
            <person name="Yorke J.A."/>
            <person name="Yoshida K."/>
            <person name="Zdobnov E."/>
            <person name="Zhang P."/>
            <person name="Zhang Y."/>
            <person name="Zimin A.V."/>
            <person name="Baldwin J."/>
            <person name="Abdouelleil A."/>
            <person name="Abdulkadir J."/>
            <person name="Abebe A."/>
            <person name="Abera B."/>
            <person name="Abreu J."/>
            <person name="Acer S.C."/>
            <person name="Aftuck L."/>
            <person name="Alexander A."/>
            <person name="An P."/>
            <person name="Anderson E."/>
            <person name="Anderson S."/>
            <person name="Arachi H."/>
            <person name="Azer M."/>
            <person name="Bachantsang P."/>
            <person name="Barry A."/>
            <person name="Bayul T."/>
            <person name="Berlin A."/>
            <person name="Bessette D."/>
            <person name="Bloom T."/>
            <person name="Blye J."/>
            <person name="Boguslavskiy L."/>
            <person name="Bonnet C."/>
            <person name="Boukhgalter B."/>
            <person name="Bourzgui I."/>
            <person name="Brown A."/>
            <person name="Cahill P."/>
            <person name="Channer S."/>
            <person name="Cheshatsang Y."/>
            <person name="Chuda L."/>
            <person name="Citroen M."/>
            <person name="Collymore A."/>
            <person name="Cooke P."/>
            <person name="Costello M."/>
            <person name="D'Aco K."/>
            <person name="Daza R."/>
            <person name="De Haan G."/>
            <person name="DeGray S."/>
            <person name="DeMaso C."/>
            <person name="Dhargay N."/>
            <person name="Dooley K."/>
            <person name="Dooley E."/>
            <person name="Doricent M."/>
            <person name="Dorje P."/>
            <person name="Dorjee K."/>
            <person name="Dupes A."/>
            <person name="Elong R."/>
            <person name="Falk J."/>
            <person name="Farina A."/>
            <person name="Faro S."/>
            <person name="Ferguson D."/>
            <person name="Fisher S."/>
            <person name="Foley C.D."/>
            <person name="Franke A."/>
            <person name="Friedrich D."/>
            <person name="Gadbois L."/>
            <person name="Gearin G."/>
            <person name="Gearin C.R."/>
            <person name="Giannoukos G."/>
            <person name="Goode T."/>
            <person name="Graham J."/>
            <person name="Grandbois E."/>
            <person name="Grewal S."/>
            <person name="Gyaltsen K."/>
            <person name="Hafez N."/>
            <person name="Hagos B."/>
            <person name="Hall J."/>
            <person name="Henson C."/>
            <person name="Hollinger A."/>
            <person name="Honan T."/>
            <person name="Huard M.D."/>
            <person name="Hughes L."/>
            <person name="Hurhula B."/>
            <person name="Husby M.E."/>
            <person name="Kamat A."/>
            <person name="Kanga B."/>
            <person name="Kashin S."/>
            <person name="Khazanovich D."/>
            <person name="Kisner P."/>
            <person name="Lance K."/>
            <person name="Lara M."/>
            <person name="Lee W."/>
            <person name="Lennon N."/>
            <person name="Letendre F."/>
            <person name="LeVine R."/>
            <person name="Lipovsky A."/>
            <person name="Liu X."/>
            <person name="Liu J."/>
            <person name="Liu S."/>
            <person name="Lokyitsang T."/>
            <person name="Lokyitsang Y."/>
            <person name="Lubonja R."/>
            <person name="Lui A."/>
            <person name="MacDonald P."/>
            <person name="Magnisalis V."/>
            <person name="Maru K."/>
            <person name="Matthews C."/>
            <person name="McCusker W."/>
            <person name="McDonough S."/>
            <person name="Mehta T."/>
            <person name="Meldrim J."/>
            <person name="Meneus L."/>
            <person name="Mihai O."/>
            <person name="Mihalev A."/>
            <person name="Mihova T."/>
            <person name="Mittelman R."/>
            <person name="Mlenga V."/>
            <person name="Montmayeur A."/>
            <person name="Mulrain L."/>
            <person name="Navidi A."/>
            <person name="Naylor J."/>
            <person name="Negash T."/>
            <person name="Nguyen T."/>
            <person name="Nguyen N."/>
            <person name="Nicol R."/>
            <person name="Norbu C."/>
            <person name="Norbu N."/>
            <person name="Novod N."/>
            <person name="O'Neill B."/>
            <person name="Osman S."/>
            <person name="Markiewicz E."/>
            <person name="Oyono O.L."/>
            <person name="Patti C."/>
            <person name="Phunkhang P."/>
            <person name="Pierre F."/>
            <person name="Priest M."/>
            <person name="Raghuraman S."/>
            <person name="Rege F."/>
            <person name="Reyes R."/>
            <person name="Rise C."/>
            <person name="Rogov P."/>
            <person name="Ross K."/>
            <person name="Ryan E."/>
            <person name="Settipalli S."/>
            <person name="Shea T."/>
            <person name="Sherpa N."/>
            <person name="Shi L."/>
            <person name="Shih D."/>
            <person name="Sparrow T."/>
            <person name="Spaulding J."/>
            <person name="Stalker J."/>
            <person name="Stange-Thomann N."/>
            <person name="Stavropoulos S."/>
            <person name="Stone C."/>
            <person name="Strader C."/>
            <person name="Tesfaye S."/>
            <person name="Thomson T."/>
            <person name="Thoulutsang Y."/>
            <person name="Thoulutsang D."/>
            <person name="Topham K."/>
            <person name="Topping I."/>
            <person name="Tsamla T."/>
            <person name="Vassiliev H."/>
            <person name="Vo A."/>
            <person name="Wangchuk T."/>
            <person name="Wangdi T."/>
            <person name="Weiand M."/>
            <person name="Wilkinson J."/>
            <person name="Wilson A."/>
            <person name="Yadav S."/>
            <person name="Young G."/>
            <person name="Yu Q."/>
            <person name="Zembek L."/>
            <person name="Zhong D."/>
            <person name="Zimmer A."/>
            <person name="Zwirko Z."/>
            <person name="Jaffe D.B."/>
            <person name="Alvarez P."/>
            <person name="Brockman W."/>
            <person name="Butler J."/>
            <person name="Chin C."/>
            <person name="Gnerre S."/>
            <person name="Grabherr M."/>
            <person name="Kleber M."/>
            <person name="Mauceli E."/>
            <person name="MacCallum I."/>
        </authorList>
    </citation>
    <scope>NUCLEOTIDE SEQUENCE [LARGE SCALE GENOMIC DNA]</scope>
    <source>
        <strain evidence="8">Tucson 14030-0811.24</strain>
    </source>
</reference>
<dbReference type="KEGG" id="dwi:6643817"/>
<dbReference type="SMART" id="SM00028">
    <property type="entry name" value="TPR"/>
    <property type="match status" value="4"/>
</dbReference>
<keyword evidence="4" id="KW-0802">TPR repeat</keyword>
<comment type="subcellular location">
    <subcellularLocation>
        <location evidence="1">Mitochondrion</location>
    </subcellularLocation>
</comment>
<evidence type="ECO:0000256" key="2">
    <source>
        <dbReference type="ARBA" id="ARBA00008219"/>
    </source>
</evidence>
<dbReference type="PANTHER" id="PTHR13143:SF6">
    <property type="entry name" value="TETRATRICOPEPTIDE REPEAT PROTEIN 19, MITOCHONDRIAL"/>
    <property type="match status" value="1"/>
</dbReference>
<keyword evidence="3" id="KW-0677">Repeat</keyword>
<dbReference type="EMBL" id="CH963920">
    <property type="protein sequence ID" value="EDW78143.1"/>
    <property type="molecule type" value="Genomic_DNA"/>
</dbReference>
<keyword evidence="8" id="KW-1185">Reference proteome</keyword>
<protein>
    <recommendedName>
        <fullName evidence="9">MalT-like TPR region domain-containing protein</fullName>
    </recommendedName>
</protein>
<evidence type="ECO:0008006" key="9">
    <source>
        <dbReference type="Google" id="ProtNLM"/>
    </source>
</evidence>
<dbReference type="Proteomes" id="UP000007798">
    <property type="component" value="Unassembled WGS sequence"/>
</dbReference>
<dbReference type="FunCoup" id="B4N0Y1">
    <property type="interactions" value="1098"/>
</dbReference>
<dbReference type="GO" id="GO:0034551">
    <property type="term" value="P:mitochondrial respiratory chain complex III assembly"/>
    <property type="evidence" value="ECO:0007669"/>
    <property type="project" value="EnsemblMetazoa"/>
</dbReference>
<evidence type="ECO:0000313" key="7">
    <source>
        <dbReference type="EMBL" id="EDW78143.1"/>
    </source>
</evidence>
<dbReference type="InterPro" id="IPR040395">
    <property type="entry name" value="TTC19"/>
</dbReference>
<dbReference type="InterPro" id="IPR011990">
    <property type="entry name" value="TPR-like_helical_dom_sf"/>
</dbReference>
<dbReference type="InterPro" id="IPR019734">
    <property type="entry name" value="TPR_rpt"/>
</dbReference>
<accession>B4N0Y1</accession>
<dbReference type="InParanoid" id="B4N0Y1"/>
<dbReference type="HOGENOM" id="CLU_057135_0_0_1"/>
<dbReference type="GO" id="GO:0005743">
    <property type="term" value="C:mitochondrial inner membrane"/>
    <property type="evidence" value="ECO:0007669"/>
    <property type="project" value="TreeGrafter"/>
</dbReference>
<dbReference type="OrthoDB" id="5986190at2759"/>
<evidence type="ECO:0000256" key="6">
    <source>
        <dbReference type="ARBA" id="ARBA00023128"/>
    </source>
</evidence>
<dbReference type="eggNOG" id="KOG1840">
    <property type="taxonomic scope" value="Eukaryota"/>
</dbReference>
<keyword evidence="5" id="KW-0809">Transit peptide</keyword>
<evidence type="ECO:0000256" key="5">
    <source>
        <dbReference type="ARBA" id="ARBA00022946"/>
    </source>
</evidence>
<evidence type="ECO:0000256" key="3">
    <source>
        <dbReference type="ARBA" id="ARBA00022737"/>
    </source>
</evidence>
<evidence type="ECO:0000313" key="8">
    <source>
        <dbReference type="Proteomes" id="UP000007798"/>
    </source>
</evidence>
<evidence type="ECO:0000256" key="4">
    <source>
        <dbReference type="ARBA" id="ARBA00022803"/>
    </source>
</evidence>
<name>B4N0Y1_DROWI</name>
<keyword evidence="6" id="KW-0496">Mitochondrion</keyword>
<evidence type="ECO:0000256" key="1">
    <source>
        <dbReference type="ARBA" id="ARBA00004173"/>
    </source>
</evidence>
<dbReference type="AlphaFoldDB" id="B4N0Y1"/>
<proteinExistence type="inferred from homology"/>
<dbReference type="Gene3D" id="1.25.40.10">
    <property type="entry name" value="Tetratricopeptide repeat domain"/>
    <property type="match status" value="2"/>
</dbReference>
<dbReference type="SMR" id="B4N0Y1"/>